<dbReference type="Pfam" id="PF13041">
    <property type="entry name" value="PPR_2"/>
    <property type="match status" value="1"/>
</dbReference>
<evidence type="ECO:0000256" key="2">
    <source>
        <dbReference type="PROSITE-ProRule" id="PRU00708"/>
    </source>
</evidence>
<feature type="compositionally biased region" description="Basic and acidic residues" evidence="3">
    <location>
        <begin position="192"/>
        <end position="211"/>
    </location>
</feature>
<comment type="caution">
    <text evidence="5">The sequence shown here is derived from an EMBL/GenBank/DDBJ whole genome shotgun (WGS) entry which is preliminary data.</text>
</comment>
<protein>
    <recommendedName>
        <fullName evidence="4">PROP1-like PPR domain-containing protein</fullName>
    </recommendedName>
</protein>
<evidence type="ECO:0000259" key="4">
    <source>
        <dbReference type="Pfam" id="PF17177"/>
    </source>
</evidence>
<sequence>MRAFPSHLTAYLWSPHGRSGQSLMFQSRRFTEAAAAVMRRATAAGATFRKGRESKRVAPDEQKVIKGINAGLIASSDAASADFPDVATVEGQRRLEAIQQRNSARLRRMVVRPVAGMPRDHRIYIQGGESMHLEDLGLPGSSVFRENGVQKVRDLYRKKMGDKVPVSEWFWHKKRRQRKREPGTLEWSGEWSEGRTFNEKGPESKPKRSHEEEDSPGAFMGGVLDLVGKQSSKIDAKTREAVSPTRFARKYLGNPDSVDINAEAASIQQYMASRGGEKRDAPEYDKFEKEKYREEGESVTEESPLTATDRKLITDVGTNIIGQLRAAAAKYAATGISPEMLLREGYCGTGAGIEHTKRTQDLAACKGTSFATLLESGEGSTENINLLIRSIGSRVAAARGRKKAKVLAKALEVHDKMIEHGFETNEDTYVSLMIACHDESELARKVYLKMREHLIAPTPKVYGALIKAHVRARDVTSAFALMRKMEDEGLKPGVEIHTMLIDGLVKAGRYEVAWEQFWDARSFKEVQPDSVLFTVMIKACRKKDECERAMGIFEDMKQSGQFPTDITYQELILCYSTDKYFSPRAFEIWNQMQAEDMSMTIPIARGLLQACATLGDVPRLQATLRAIRLAGVPLTTQMHGLCIRVFGSAMQLKGTTDFERVSHLRCAWHIVAALRESNNKLTADVLDEITKVYAAGGFASHAIDMVQQYASFGVAPTVRTYETLLRMLGKGMGDNARFMALYTQMKEHFKALDESSRTKGENNALVEVVDRKTHAVMVPPSGVPDACPSQMSEEMLRLALDVAMNSKSSRATLAVLDDMYSRGAMPLPYQAGRLAKVGRKVVQLHHMVAKLVAKNRQQVGLGVGGGAMFDKVSRRKKLDELEIRQHELLLAKEGLTTLDATPLHEARERYWEHIDKRSGGKDPSLPYDQYRQMKKKGGNFYAKMRDKPQPNFIAEKFI</sequence>
<organism evidence="5 6">
    <name type="scientific">Perkinsus olseni</name>
    <name type="common">Perkinsus atlanticus</name>
    <dbReference type="NCBI Taxonomy" id="32597"/>
    <lineage>
        <taxon>Eukaryota</taxon>
        <taxon>Sar</taxon>
        <taxon>Alveolata</taxon>
        <taxon>Perkinsozoa</taxon>
        <taxon>Perkinsea</taxon>
        <taxon>Perkinsida</taxon>
        <taxon>Perkinsidae</taxon>
        <taxon>Perkinsus</taxon>
    </lineage>
</organism>
<evidence type="ECO:0000256" key="1">
    <source>
        <dbReference type="ARBA" id="ARBA00022737"/>
    </source>
</evidence>
<accession>A0A7J6QSN9</accession>
<feature type="domain" description="PROP1-like PPR" evidence="4">
    <location>
        <begin position="404"/>
        <end position="509"/>
    </location>
</feature>
<gene>
    <name evidence="5" type="ORF">FOZ63_006015</name>
</gene>
<evidence type="ECO:0000313" key="6">
    <source>
        <dbReference type="Proteomes" id="UP000553632"/>
    </source>
</evidence>
<dbReference type="PANTHER" id="PTHR47447:SF24">
    <property type="entry name" value="PENTATRICOPEPTIDE REPEAT-CONTAINING PROTEIN"/>
    <property type="match status" value="1"/>
</dbReference>
<proteinExistence type="predicted"/>
<feature type="repeat" description="PPR" evidence="2">
    <location>
        <begin position="529"/>
        <end position="563"/>
    </location>
</feature>
<keyword evidence="1" id="KW-0677">Repeat</keyword>
<name>A0A7J6QSN9_PEROL</name>
<reference evidence="5 6" key="1">
    <citation type="submission" date="2020-04" db="EMBL/GenBank/DDBJ databases">
        <title>Perkinsus olseni comparative genomics.</title>
        <authorList>
            <person name="Bogema D.R."/>
        </authorList>
    </citation>
    <scope>NUCLEOTIDE SEQUENCE [LARGE SCALE GENOMIC DNA]</scope>
    <source>
        <strain evidence="5 6">ATCC PRA-207</strain>
    </source>
</reference>
<dbReference type="InterPro" id="IPR002885">
    <property type="entry name" value="PPR_rpt"/>
</dbReference>
<dbReference type="AlphaFoldDB" id="A0A7J6QSN9"/>
<dbReference type="PANTHER" id="PTHR47447">
    <property type="entry name" value="OS03G0856100 PROTEIN"/>
    <property type="match status" value="1"/>
</dbReference>
<dbReference type="EMBL" id="JABANO010030877">
    <property type="protein sequence ID" value="KAF4711151.1"/>
    <property type="molecule type" value="Genomic_DNA"/>
</dbReference>
<feature type="region of interest" description="Disordered" evidence="3">
    <location>
        <begin position="181"/>
        <end position="222"/>
    </location>
</feature>
<dbReference type="NCBIfam" id="TIGR00756">
    <property type="entry name" value="PPR"/>
    <property type="match status" value="2"/>
</dbReference>
<keyword evidence="6" id="KW-1185">Reference proteome</keyword>
<dbReference type="Pfam" id="PF17177">
    <property type="entry name" value="PPR_long"/>
    <property type="match status" value="1"/>
</dbReference>
<dbReference type="Proteomes" id="UP000553632">
    <property type="component" value="Unassembled WGS sequence"/>
</dbReference>
<dbReference type="OMA" id="CAMLEEM"/>
<evidence type="ECO:0000313" key="5">
    <source>
        <dbReference type="EMBL" id="KAF4711151.1"/>
    </source>
</evidence>
<feature type="repeat" description="PPR" evidence="2">
    <location>
        <begin position="458"/>
        <end position="492"/>
    </location>
</feature>
<evidence type="ECO:0000256" key="3">
    <source>
        <dbReference type="SAM" id="MobiDB-lite"/>
    </source>
</evidence>
<dbReference type="InterPro" id="IPR011990">
    <property type="entry name" value="TPR-like_helical_dom_sf"/>
</dbReference>
<dbReference type="Gene3D" id="1.25.40.10">
    <property type="entry name" value="Tetratricopeptide repeat domain"/>
    <property type="match status" value="3"/>
</dbReference>
<dbReference type="PROSITE" id="PS51375">
    <property type="entry name" value="PPR"/>
    <property type="match status" value="2"/>
</dbReference>
<dbReference type="InterPro" id="IPR033443">
    <property type="entry name" value="PROP1-like_PPR_dom"/>
</dbReference>